<dbReference type="Proteomes" id="UP000037460">
    <property type="component" value="Unassembled WGS sequence"/>
</dbReference>
<evidence type="ECO:0000256" key="2">
    <source>
        <dbReference type="PROSITE-ProRule" id="PRU00087"/>
    </source>
</evidence>
<evidence type="ECO:0000313" key="4">
    <source>
        <dbReference type="EMBL" id="KOO26218.1"/>
    </source>
</evidence>
<dbReference type="PANTHER" id="PTHR38537">
    <property type="entry name" value="JITTERBUG, ISOFORM N"/>
    <property type="match status" value="1"/>
</dbReference>
<dbReference type="InterPro" id="IPR044801">
    <property type="entry name" value="Filamin"/>
</dbReference>
<evidence type="ECO:0000256" key="1">
    <source>
        <dbReference type="ARBA" id="ARBA00022737"/>
    </source>
</evidence>
<name>A0A0M0JIZ9_9EUKA</name>
<organism evidence="4 5">
    <name type="scientific">Chrysochromulina tobinii</name>
    <dbReference type="NCBI Taxonomy" id="1460289"/>
    <lineage>
        <taxon>Eukaryota</taxon>
        <taxon>Haptista</taxon>
        <taxon>Haptophyta</taxon>
        <taxon>Prymnesiophyceae</taxon>
        <taxon>Prymnesiales</taxon>
        <taxon>Chrysochromulinaceae</taxon>
        <taxon>Chrysochromulina</taxon>
    </lineage>
</organism>
<feature type="region of interest" description="Disordered" evidence="3">
    <location>
        <begin position="735"/>
        <end position="807"/>
    </location>
</feature>
<feature type="compositionally biased region" description="Polar residues" evidence="3">
    <location>
        <begin position="752"/>
        <end position="761"/>
    </location>
</feature>
<dbReference type="GO" id="GO:0030036">
    <property type="term" value="P:actin cytoskeleton organization"/>
    <property type="evidence" value="ECO:0007669"/>
    <property type="project" value="InterPro"/>
</dbReference>
<feature type="compositionally biased region" description="Basic and acidic residues" evidence="3">
    <location>
        <begin position="895"/>
        <end position="904"/>
    </location>
</feature>
<reference evidence="5" key="1">
    <citation type="journal article" date="2015" name="PLoS Genet.">
        <title>Genome Sequence and Transcriptome Analyses of Chrysochromulina tobin: Metabolic Tools for Enhanced Algal Fitness in the Prominent Order Prymnesiales (Haptophyceae).</title>
        <authorList>
            <person name="Hovde B.T."/>
            <person name="Deodato C.R."/>
            <person name="Hunsperger H.M."/>
            <person name="Ryken S.A."/>
            <person name="Yost W."/>
            <person name="Jha R.K."/>
            <person name="Patterson J."/>
            <person name="Monnat R.J. Jr."/>
            <person name="Barlow S.B."/>
            <person name="Starkenburg S.R."/>
            <person name="Cattolico R.A."/>
        </authorList>
    </citation>
    <scope>NUCLEOTIDE SEQUENCE</scope>
    <source>
        <strain evidence="5">CCMP291</strain>
    </source>
</reference>
<dbReference type="AlphaFoldDB" id="A0A0M0JIZ9"/>
<feature type="repeat" description="Filamin" evidence="2">
    <location>
        <begin position="580"/>
        <end position="616"/>
    </location>
</feature>
<keyword evidence="1" id="KW-0677">Repeat</keyword>
<keyword evidence="5" id="KW-1185">Reference proteome</keyword>
<dbReference type="EMBL" id="JWZX01002880">
    <property type="protein sequence ID" value="KOO26218.1"/>
    <property type="molecule type" value="Genomic_DNA"/>
</dbReference>
<feature type="repeat" description="Filamin" evidence="2">
    <location>
        <begin position="396"/>
        <end position="515"/>
    </location>
</feature>
<dbReference type="PANTHER" id="PTHR38537:SF8">
    <property type="entry name" value="FILAMIN-A"/>
    <property type="match status" value="1"/>
</dbReference>
<proteinExistence type="predicted"/>
<protein>
    <submittedName>
        <fullName evidence="4">Gelation factor</fullName>
    </submittedName>
</protein>
<gene>
    <name evidence="4" type="ORF">Ctob_002912</name>
</gene>
<dbReference type="OrthoDB" id="5334309at2759"/>
<accession>A0A0M0JIZ9</accession>
<dbReference type="InterPro" id="IPR001298">
    <property type="entry name" value="Filamin/ABP280_rpt"/>
</dbReference>
<feature type="repeat" description="Filamin" evidence="2">
    <location>
        <begin position="295"/>
        <end position="394"/>
    </location>
</feature>
<dbReference type="InterPro" id="IPR014756">
    <property type="entry name" value="Ig_E-set"/>
</dbReference>
<evidence type="ECO:0000313" key="5">
    <source>
        <dbReference type="Proteomes" id="UP000037460"/>
    </source>
</evidence>
<feature type="repeat" description="Filamin" evidence="2">
    <location>
        <begin position="51"/>
        <end position="150"/>
    </location>
</feature>
<dbReference type="GO" id="GO:0051015">
    <property type="term" value="F:actin filament binding"/>
    <property type="evidence" value="ECO:0007669"/>
    <property type="project" value="InterPro"/>
</dbReference>
<dbReference type="Gene3D" id="2.60.40.10">
    <property type="entry name" value="Immunoglobulins"/>
    <property type="match status" value="4"/>
</dbReference>
<dbReference type="InterPro" id="IPR013783">
    <property type="entry name" value="Ig-like_fold"/>
</dbReference>
<dbReference type="InterPro" id="IPR017868">
    <property type="entry name" value="Filamin/ABP280_repeat-like"/>
</dbReference>
<dbReference type="PROSITE" id="PS50194">
    <property type="entry name" value="FILAMIN_REPEAT"/>
    <property type="match status" value="4"/>
</dbReference>
<comment type="caution">
    <text evidence="4">The sequence shown here is derived from an EMBL/GenBank/DDBJ whole genome shotgun (WGS) entry which is preliminary data.</text>
</comment>
<feature type="region of interest" description="Disordered" evidence="3">
    <location>
        <begin position="870"/>
        <end position="904"/>
    </location>
</feature>
<feature type="compositionally biased region" description="Low complexity" evidence="3">
    <location>
        <begin position="786"/>
        <end position="795"/>
    </location>
</feature>
<dbReference type="SUPFAM" id="SSF81296">
    <property type="entry name" value="E set domains"/>
    <property type="match status" value="3"/>
</dbReference>
<dbReference type="SMART" id="SM00557">
    <property type="entry name" value="IG_FLMN"/>
    <property type="match status" value="3"/>
</dbReference>
<sequence length="904" mass="96472">MRVDEAIGRFQEQAAKLLRSDQEAAGVEVGEEEQDAPDAIEGFVRFDNSPKVESSATLSHVVGDGLREATVRQLAYFLIQAVTTEGKRSTSGGERFNVSVRGPSKTRAKVTDNSNGTYLVAWRPHCSGPYSITVTLGGELLPGSPHLVHVTNSLPCASKCEVSGKALAEAVSRVPQTFEIRFRDRFAARVEQQQLQARAAGPMGKWLAGPLSEWAYAIDQGPGSADEARDAAVENEPGEIRYRTIRVRVGEKPLILRTAPAKGSAPIGRLLPGQVVTVLEEHISADGEAPTAAAAEMTATSEVSRSSSGAKYGAFSAKDAKYGTFSAKTAEGGTEVRCFTEDGLVAAPGMETTVTDLKDGTYTIRWRSKFSGKFRASVQIGDEDVRGSPVQIALVSSTPELNKSELSGGGLTGAVAGERSHFRIKFVDAFGNIALPGPSLKFGLVLEKERQKLTAATESMQFEGVWEKGDTGVYKIQFVAKAAGSCSLHVWCDLEPHPGERTRTAFPGSPFSFVVVAGPASAAVSRVDGWSKVSKEERSVGGKKSVDMAALDNATIVAGDSLSIRPQIYDSWGNPTSRGGQTTYDIRYDAHLAGTHQMYIKLDGQHIIGSPLSFYVQPDRPEPTLCKLHPPPDPLYPDLPHVFTLVTFDRFHNKCVTGGLILTNRLQIIKQNVHDQTALMPNNHSFVTVDQGDGTYHLILQTIMPCSLRLMVNLDKNLGNNSGELPGLMVQVVPDLERPDSGRGSDGSGSPLTSNQKNAASFSKGIRSRQSTGELSKLTPVKQADDSGSSSNESSSKGDDSAGDSGGTISAFGSGIISAFGSGASSIKGSGTERLQKGVKAVMLGFGGSEQRRKKDALLMAVEVFVDGHGAIDSDHSKTAPNPDLFERATSSASSERRVRIESR</sequence>
<evidence type="ECO:0000256" key="3">
    <source>
        <dbReference type="SAM" id="MobiDB-lite"/>
    </source>
</evidence>
<dbReference type="Pfam" id="PF00630">
    <property type="entry name" value="Filamin"/>
    <property type="match status" value="1"/>
</dbReference>